<dbReference type="KEGG" id="hfe:HFELIS_02010"/>
<evidence type="ECO:0000313" key="3">
    <source>
        <dbReference type="Proteomes" id="UP000007934"/>
    </source>
</evidence>
<dbReference type="HOGENOM" id="CLU_1419727_0_0_7"/>
<protein>
    <submittedName>
        <fullName evidence="2">Uncharacterized protein</fullName>
    </submittedName>
</protein>
<dbReference type="GeneID" id="36134221"/>
<dbReference type="Proteomes" id="UP000007934">
    <property type="component" value="Chromosome"/>
</dbReference>
<dbReference type="STRING" id="936155.HFELIS_02010"/>
<keyword evidence="3" id="KW-1185">Reference proteome</keyword>
<gene>
    <name evidence="2" type="ordered locus">Hfelis_02010</name>
</gene>
<feature type="region of interest" description="Disordered" evidence="1">
    <location>
        <begin position="150"/>
        <end position="191"/>
    </location>
</feature>
<dbReference type="EMBL" id="FQ670179">
    <property type="protein sequence ID" value="CBY82285.1"/>
    <property type="molecule type" value="Genomic_DNA"/>
</dbReference>
<reference evidence="2 3" key="1">
    <citation type="journal article" date="2011" name="Genome Biol. Evol.">
        <title>Comparative whole genome sequence analysis of the carcinogenic bacterial model pathogen Helicobacter felis.</title>
        <authorList>
            <person name="Arnold I.C."/>
            <person name="Zigova Z."/>
            <person name="Holden M."/>
            <person name="Lawley T.D."/>
            <person name="Rad R."/>
            <person name="Dougan G."/>
            <person name="Falkow S."/>
            <person name="Bentley S.D."/>
            <person name="Muller A."/>
        </authorList>
    </citation>
    <scope>NUCLEOTIDE SEQUENCE [LARGE SCALE GENOMIC DNA]</scope>
    <source>
        <strain evidence="3">ATCC 49179 / CCUG 28539 / NCTC 12436 / CS1</strain>
    </source>
</reference>
<evidence type="ECO:0000313" key="2">
    <source>
        <dbReference type="EMBL" id="CBY82285.1"/>
    </source>
</evidence>
<proteinExistence type="predicted"/>
<dbReference type="OrthoDB" id="9927567at2"/>
<name>E7ACV5_HELFC</name>
<dbReference type="RefSeq" id="WP_013468657.1">
    <property type="nucleotide sequence ID" value="NC_014810.2"/>
</dbReference>
<organism evidence="2 3">
    <name type="scientific">Helicobacter felis (strain ATCC 49179 / CCUG 28539 / NCTC 12436 / CS1)</name>
    <dbReference type="NCBI Taxonomy" id="936155"/>
    <lineage>
        <taxon>Bacteria</taxon>
        <taxon>Pseudomonadati</taxon>
        <taxon>Campylobacterota</taxon>
        <taxon>Epsilonproteobacteria</taxon>
        <taxon>Campylobacterales</taxon>
        <taxon>Helicobacteraceae</taxon>
        <taxon>Helicobacter</taxon>
    </lineage>
</organism>
<dbReference type="AlphaFoldDB" id="E7ACV5"/>
<accession>E7ACV5</accession>
<sequence length="191" mass="21625">MYAYVFVILNQKVGVFKRTQQGGLIFVCMQEAGADFFTNFIEIYNIDPCKARDFCFVWEEGCDPTSLPYFKPQLEGSVWGASLLCDLLNILYTQHNLKACLKDSLGHCLGEARDSHILYTNANLSPQESTNLKVLPNSAQSEWQVEQMQETQRLEEARGKKHLKPQSPQPTNCKLGRQGGDEPPTTHETNH</sequence>
<evidence type="ECO:0000256" key="1">
    <source>
        <dbReference type="SAM" id="MobiDB-lite"/>
    </source>
</evidence>